<reference evidence="11 12" key="1">
    <citation type="journal article" date="2018" name="BMC Genomics">
        <title>Genomic comparison of Trypanosoma conorhini and Trypanosoma rangeli to Trypanosoma cruzi strains of high and low virulence.</title>
        <authorList>
            <person name="Bradwell K.R."/>
            <person name="Koparde V.N."/>
            <person name="Matveyev A.V."/>
            <person name="Serrano M.G."/>
            <person name="Alves J.M."/>
            <person name="Parikh H."/>
            <person name="Huang B."/>
            <person name="Lee V."/>
            <person name="Espinosa-Alvarez O."/>
            <person name="Ortiz P.A."/>
            <person name="Costa-Martins A.G."/>
            <person name="Teixeira M.M."/>
            <person name="Buck G.A."/>
        </authorList>
    </citation>
    <scope>NUCLEOTIDE SEQUENCE [LARGE SCALE GENOMIC DNA]</scope>
    <source>
        <strain evidence="11 12">025E</strain>
    </source>
</reference>
<comment type="subcellular location">
    <subcellularLocation>
        <location evidence="7">Endomembrane system</location>
        <topology evidence="7">Single-pass type IV membrane protein</topology>
    </subcellularLocation>
</comment>
<protein>
    <submittedName>
        <fullName evidence="11">Putative vesicle-associated membrane protein 713</fullName>
    </submittedName>
</protein>
<dbReference type="GeneID" id="40318955"/>
<evidence type="ECO:0000256" key="8">
    <source>
        <dbReference type="PROSITE-ProRule" id="PRU00290"/>
    </source>
</evidence>
<dbReference type="CDD" id="cd15843">
    <property type="entry name" value="R-SNARE"/>
    <property type="match status" value="1"/>
</dbReference>
<evidence type="ECO:0000256" key="7">
    <source>
        <dbReference type="ARBA" id="ARBA00046280"/>
    </source>
</evidence>
<accession>A0A3R7LJV8</accession>
<dbReference type="Pfam" id="PF00957">
    <property type="entry name" value="Synaptobrevin"/>
    <property type="match status" value="1"/>
</dbReference>
<dbReference type="OrthoDB" id="248747at2759"/>
<organism evidence="11 12">
    <name type="scientific">Trypanosoma conorhini</name>
    <dbReference type="NCBI Taxonomy" id="83891"/>
    <lineage>
        <taxon>Eukaryota</taxon>
        <taxon>Discoba</taxon>
        <taxon>Euglenozoa</taxon>
        <taxon>Kinetoplastea</taxon>
        <taxon>Metakinetoplastina</taxon>
        <taxon>Trypanosomatida</taxon>
        <taxon>Trypanosomatidae</taxon>
        <taxon>Trypanosoma</taxon>
    </lineage>
</organism>
<dbReference type="InterPro" id="IPR011012">
    <property type="entry name" value="Longin-like_dom_sf"/>
</dbReference>
<keyword evidence="5 9" id="KW-1133">Transmembrane helix</keyword>
<dbReference type="SUPFAM" id="SSF64356">
    <property type="entry name" value="SNARE-like"/>
    <property type="match status" value="1"/>
</dbReference>
<evidence type="ECO:0000313" key="12">
    <source>
        <dbReference type="Proteomes" id="UP000284403"/>
    </source>
</evidence>
<dbReference type="InterPro" id="IPR010908">
    <property type="entry name" value="Longin_dom"/>
</dbReference>
<dbReference type="RefSeq" id="XP_029227635.1">
    <property type="nucleotide sequence ID" value="XM_029372245.1"/>
</dbReference>
<name>A0A3R7LJV8_9TRYP</name>
<dbReference type="GO" id="GO:0015031">
    <property type="term" value="P:protein transport"/>
    <property type="evidence" value="ECO:0007669"/>
    <property type="project" value="UniProtKB-KW"/>
</dbReference>
<comment type="caution">
    <text evidence="11">The sequence shown here is derived from an EMBL/GenBank/DDBJ whole genome shotgun (WGS) entry which is preliminary data.</text>
</comment>
<evidence type="ECO:0000256" key="9">
    <source>
        <dbReference type="SAM" id="Phobius"/>
    </source>
</evidence>
<dbReference type="AlphaFoldDB" id="A0A3R7LJV8"/>
<feature type="domain" description="V-SNARE coiled-coil homology" evidence="10">
    <location>
        <begin position="118"/>
        <end position="178"/>
    </location>
</feature>
<evidence type="ECO:0000256" key="1">
    <source>
        <dbReference type="ARBA" id="ARBA00008025"/>
    </source>
</evidence>
<dbReference type="PANTHER" id="PTHR21136">
    <property type="entry name" value="SNARE PROTEINS"/>
    <property type="match status" value="1"/>
</dbReference>
<evidence type="ECO:0000256" key="3">
    <source>
        <dbReference type="ARBA" id="ARBA00022692"/>
    </source>
</evidence>
<keyword evidence="3 9" id="KW-0812">Transmembrane</keyword>
<dbReference type="PRINTS" id="PR00219">
    <property type="entry name" value="SYNAPTOBREVN"/>
</dbReference>
<comment type="similarity">
    <text evidence="1">Belongs to the synaptobrevin family.</text>
</comment>
<dbReference type="GO" id="GO:0012505">
    <property type="term" value="C:endomembrane system"/>
    <property type="evidence" value="ECO:0007669"/>
    <property type="project" value="UniProtKB-SubCell"/>
</dbReference>
<evidence type="ECO:0000256" key="4">
    <source>
        <dbReference type="ARBA" id="ARBA00022927"/>
    </source>
</evidence>
<keyword evidence="2" id="KW-0813">Transport</keyword>
<dbReference type="SUPFAM" id="SSF58038">
    <property type="entry name" value="SNARE fusion complex"/>
    <property type="match status" value="1"/>
</dbReference>
<dbReference type="Gene3D" id="1.20.5.110">
    <property type="match status" value="1"/>
</dbReference>
<evidence type="ECO:0000313" key="11">
    <source>
        <dbReference type="EMBL" id="RNF15909.1"/>
    </source>
</evidence>
<dbReference type="Gene3D" id="3.30.450.50">
    <property type="entry name" value="Longin domain"/>
    <property type="match status" value="1"/>
</dbReference>
<sequence>MVTILYALVESAEGVPLAEAQAVPSVHAASAKKVLASIKRPLVERRCVTYNGYSYDILPHRDGTVYMCVTEESCSRVTSFRFLEAARRHCSSQCGNPASMAAELRKEVELFNDAQSTKIRDLSSKIETVKGTMIANVDKLLSREDRLDALLLQSSALEGESSAFRQNARSLERQSLCRRIAIGVAVALVVIVLLFMLVLMICSRDGVNFDRCRGH</sequence>
<keyword evidence="12" id="KW-1185">Reference proteome</keyword>
<dbReference type="Pfam" id="PF13774">
    <property type="entry name" value="Longin"/>
    <property type="match status" value="1"/>
</dbReference>
<dbReference type="GO" id="GO:0016192">
    <property type="term" value="P:vesicle-mediated transport"/>
    <property type="evidence" value="ECO:0007669"/>
    <property type="project" value="InterPro"/>
</dbReference>
<evidence type="ECO:0000256" key="6">
    <source>
        <dbReference type="ARBA" id="ARBA00023136"/>
    </source>
</evidence>
<keyword evidence="8" id="KW-0175">Coiled coil</keyword>
<evidence type="ECO:0000259" key="10">
    <source>
        <dbReference type="PROSITE" id="PS50892"/>
    </source>
</evidence>
<dbReference type="InterPro" id="IPR042855">
    <property type="entry name" value="V_SNARE_CC"/>
</dbReference>
<dbReference type="EMBL" id="MKKU01000310">
    <property type="protein sequence ID" value="RNF15909.1"/>
    <property type="molecule type" value="Genomic_DNA"/>
</dbReference>
<dbReference type="PROSITE" id="PS50892">
    <property type="entry name" value="V_SNARE"/>
    <property type="match status" value="1"/>
</dbReference>
<evidence type="ECO:0000256" key="5">
    <source>
        <dbReference type="ARBA" id="ARBA00022989"/>
    </source>
</evidence>
<dbReference type="GO" id="GO:0016020">
    <property type="term" value="C:membrane"/>
    <property type="evidence" value="ECO:0007669"/>
    <property type="project" value="InterPro"/>
</dbReference>
<dbReference type="InterPro" id="IPR001388">
    <property type="entry name" value="Synaptobrevin-like"/>
</dbReference>
<keyword evidence="4" id="KW-0653">Protein transport</keyword>
<feature type="transmembrane region" description="Helical" evidence="9">
    <location>
        <begin position="180"/>
        <end position="201"/>
    </location>
</feature>
<evidence type="ECO:0000256" key="2">
    <source>
        <dbReference type="ARBA" id="ARBA00022448"/>
    </source>
</evidence>
<gene>
    <name evidence="11" type="ORF">Tco025E_05344</name>
</gene>
<dbReference type="Proteomes" id="UP000284403">
    <property type="component" value="Unassembled WGS sequence"/>
</dbReference>
<dbReference type="PANTHER" id="PTHR21136:SF168">
    <property type="entry name" value="VESICLE-ASSOCIATED MEMBRANE PROTEIN 9"/>
    <property type="match status" value="1"/>
</dbReference>
<proteinExistence type="inferred from homology"/>
<dbReference type="GO" id="GO:0005737">
    <property type="term" value="C:cytoplasm"/>
    <property type="evidence" value="ECO:0007669"/>
    <property type="project" value="UniProtKB-ARBA"/>
</dbReference>
<keyword evidence="6 9" id="KW-0472">Membrane</keyword>
<dbReference type="InterPro" id="IPR051097">
    <property type="entry name" value="Synaptobrevin-like_transport"/>
</dbReference>